<keyword evidence="2" id="KW-1185">Reference proteome</keyword>
<evidence type="ECO:0000313" key="1">
    <source>
        <dbReference type="EMBL" id="SNZ13330.1"/>
    </source>
</evidence>
<gene>
    <name evidence="1" type="ORF">SAMN06265353_0703</name>
</gene>
<dbReference type="AlphaFoldDB" id="A0A285NV28"/>
<dbReference type="SUPFAM" id="SSF50331">
    <property type="entry name" value="MOP-like"/>
    <property type="match status" value="1"/>
</dbReference>
<dbReference type="Gene3D" id="2.40.50.100">
    <property type="match status" value="1"/>
</dbReference>
<evidence type="ECO:0000313" key="2">
    <source>
        <dbReference type="Proteomes" id="UP000218627"/>
    </source>
</evidence>
<protein>
    <submittedName>
        <fullName evidence="1">TOBE domain-containing protein</fullName>
    </submittedName>
</protein>
<dbReference type="InterPro" id="IPR008995">
    <property type="entry name" value="Mo/tungstate-bd_C_term_dom"/>
</dbReference>
<dbReference type="Proteomes" id="UP000218627">
    <property type="component" value="Unassembled WGS sequence"/>
</dbReference>
<dbReference type="EMBL" id="OBEN01000002">
    <property type="protein sequence ID" value="SNZ13330.1"/>
    <property type="molecule type" value="Genomic_DNA"/>
</dbReference>
<organism evidence="1 2">
    <name type="scientific">Hydrogenobacter hydrogenophilus</name>
    <dbReference type="NCBI Taxonomy" id="35835"/>
    <lineage>
        <taxon>Bacteria</taxon>
        <taxon>Pseudomonadati</taxon>
        <taxon>Aquificota</taxon>
        <taxon>Aquificia</taxon>
        <taxon>Aquificales</taxon>
        <taxon>Aquificaceae</taxon>
        <taxon>Hydrogenobacter</taxon>
    </lineage>
</organism>
<proteinExistence type="predicted"/>
<accession>A0A285NV28</accession>
<reference evidence="2" key="1">
    <citation type="submission" date="2017-09" db="EMBL/GenBank/DDBJ databases">
        <authorList>
            <person name="Varghese N."/>
            <person name="Submissions S."/>
        </authorList>
    </citation>
    <scope>NUCLEOTIDE SEQUENCE [LARGE SCALE GENOMIC DNA]</scope>
    <source>
        <strain evidence="2">DSM 2913</strain>
    </source>
</reference>
<sequence>MNLLRGRVEKVEFDHGISHVEVSTHIGTIHSVVLEERGEGAGFIKESSLVDCFFNETSPVLTQEPIANINTFDGVVKGLEVGKVLCMVHVEKGETTLKVLLLKQQVDLLGLSEGKKVFIFLPPWHVALEVVHE</sequence>
<name>A0A285NV28_9AQUI</name>
<dbReference type="RefSeq" id="WP_096601153.1">
    <property type="nucleotide sequence ID" value="NZ_OBEN01000002.1"/>
</dbReference>